<dbReference type="Proteomes" id="UP000054516">
    <property type="component" value="Unassembled WGS sequence"/>
</dbReference>
<sequence>MASDTPTPTTASPFSRGVLYEKLVGETSTRLCAIALSYLPLASYTSDSRILDSASGPGIATKLLLSPAPPDYLPPAVAGLLPLASAPRVEAVDASAAMVARYRANAAALGWATATAAQRDAQDLSAFATASFDAVVMGLGIFALRDAAAGAAEMRRVLRPGARALVTTWKTRRPQDLMAHAAAVIRPPGAPGAGGGSSSSAMDLDPKWLTSGHLVDVMVAGGFRPEDIEVHEAAPDWRLGSREALLEALGSPMWTAVFCDGWSEEERARWPVEIEKLLTEEEKATGTLSMVAHICVARKEG</sequence>
<gene>
    <name evidence="3" type="ORF">SAMD00023353_2900970</name>
</gene>
<dbReference type="Gene3D" id="3.40.50.150">
    <property type="entry name" value="Vaccinia Virus protein VP39"/>
    <property type="match status" value="1"/>
</dbReference>
<accession>A0A1W2TJM2</accession>
<dbReference type="PANTHER" id="PTHR43591">
    <property type="entry name" value="METHYLTRANSFERASE"/>
    <property type="match status" value="1"/>
</dbReference>
<dbReference type="OMA" id="WAEKSWA"/>
<dbReference type="EMBL" id="DF977474">
    <property type="protein sequence ID" value="GAP88419.1"/>
    <property type="molecule type" value="Genomic_DNA"/>
</dbReference>
<evidence type="ECO:0000256" key="1">
    <source>
        <dbReference type="ARBA" id="ARBA00038158"/>
    </source>
</evidence>
<organism evidence="3">
    <name type="scientific">Rosellinia necatrix</name>
    <name type="common">White root-rot fungus</name>
    <dbReference type="NCBI Taxonomy" id="77044"/>
    <lineage>
        <taxon>Eukaryota</taxon>
        <taxon>Fungi</taxon>
        <taxon>Dikarya</taxon>
        <taxon>Ascomycota</taxon>
        <taxon>Pezizomycotina</taxon>
        <taxon>Sordariomycetes</taxon>
        <taxon>Xylariomycetidae</taxon>
        <taxon>Xylariales</taxon>
        <taxon>Xylariaceae</taxon>
        <taxon>Rosellinia</taxon>
    </lineage>
</organism>
<proteinExistence type="inferred from homology"/>
<dbReference type="SUPFAM" id="SSF53335">
    <property type="entry name" value="S-adenosyl-L-methionine-dependent methyltransferases"/>
    <property type="match status" value="1"/>
</dbReference>
<protein>
    <submittedName>
        <fullName evidence="3">Putative methyltransferase type 11 protein</fullName>
    </submittedName>
</protein>
<dbReference type="InterPro" id="IPR029063">
    <property type="entry name" value="SAM-dependent_MTases_sf"/>
</dbReference>
<dbReference type="OrthoDB" id="2013972at2759"/>
<reference evidence="3" key="1">
    <citation type="submission" date="2016-03" db="EMBL/GenBank/DDBJ databases">
        <title>Draft genome sequence of Rosellinia necatrix.</title>
        <authorList>
            <person name="Kanematsu S."/>
        </authorList>
    </citation>
    <scope>NUCLEOTIDE SEQUENCE [LARGE SCALE GENOMIC DNA]</scope>
    <source>
        <strain evidence="3">W97</strain>
    </source>
</reference>
<dbReference type="PANTHER" id="PTHR43591:SF105">
    <property type="entry name" value="METHYLTRANSFERASE DOMAIN-CONTAINING PROTEIN-RELATED"/>
    <property type="match status" value="1"/>
</dbReference>
<dbReference type="STRING" id="77044.A0A1W2TJM2"/>
<keyword evidence="4" id="KW-1185">Reference proteome</keyword>
<dbReference type="AlphaFoldDB" id="A0A1W2TJM2"/>
<feature type="domain" description="Methyltransferase" evidence="2">
    <location>
        <begin position="84"/>
        <end position="161"/>
    </location>
</feature>
<evidence type="ECO:0000259" key="2">
    <source>
        <dbReference type="Pfam" id="PF13649"/>
    </source>
</evidence>
<dbReference type="GO" id="GO:0008168">
    <property type="term" value="F:methyltransferase activity"/>
    <property type="evidence" value="ECO:0007669"/>
    <property type="project" value="UniProtKB-KW"/>
</dbReference>
<dbReference type="GO" id="GO:0032259">
    <property type="term" value="P:methylation"/>
    <property type="evidence" value="ECO:0007669"/>
    <property type="project" value="UniProtKB-KW"/>
</dbReference>
<evidence type="ECO:0000313" key="3">
    <source>
        <dbReference type="EMBL" id="GAP88419.1"/>
    </source>
</evidence>
<dbReference type="Pfam" id="PF13649">
    <property type="entry name" value="Methyltransf_25"/>
    <property type="match status" value="1"/>
</dbReference>
<evidence type="ECO:0000313" key="4">
    <source>
        <dbReference type="Proteomes" id="UP000054516"/>
    </source>
</evidence>
<keyword evidence="3" id="KW-0489">Methyltransferase</keyword>
<dbReference type="InterPro" id="IPR041698">
    <property type="entry name" value="Methyltransf_25"/>
</dbReference>
<keyword evidence="3" id="KW-0808">Transferase</keyword>
<name>A0A1W2TJM2_ROSNE</name>
<comment type="similarity">
    <text evidence="1">Belongs to the methyltransferase superfamily. LaeA methyltransferase family.</text>
</comment>
<dbReference type="CDD" id="cd02440">
    <property type="entry name" value="AdoMet_MTases"/>
    <property type="match status" value="1"/>
</dbReference>